<dbReference type="Pfam" id="PF06060">
    <property type="entry name" value="Mesothelin"/>
    <property type="match status" value="1"/>
</dbReference>
<dbReference type="Proteomes" id="UP000694389">
    <property type="component" value="Unassembled WGS sequence"/>
</dbReference>
<reference evidence="9" key="2">
    <citation type="submission" date="2025-09" db="UniProtKB">
        <authorList>
            <consortium name="Ensembl"/>
        </authorList>
    </citation>
    <scope>IDENTIFICATION</scope>
</reference>
<evidence type="ECO:0000256" key="2">
    <source>
        <dbReference type="ARBA" id="ARBA00011016"/>
    </source>
</evidence>
<keyword evidence="4" id="KW-0130">Cell adhesion</keyword>
<evidence type="ECO:0000256" key="8">
    <source>
        <dbReference type="SAM" id="SignalP"/>
    </source>
</evidence>
<keyword evidence="5" id="KW-0472">Membrane</keyword>
<proteinExistence type="inferred from homology"/>
<dbReference type="PANTHER" id="PTHR23412:SF21">
    <property type="entry name" value="OTOANCORIN ISOFORM X1"/>
    <property type="match status" value="1"/>
</dbReference>
<sequence>MAPKGGTCFLLLTLACTALAMSSTVMPSDFKDMAKKMMRKCQDEGYPVPKMAVLKTVFNNSDMPMENRNTGQTNTLLSTFESILDSVSLVKGSLSRPPLDDSDKMTNMMKNCSYLATMIKMMRNSSDTSACYMQAFMAPLSWMTLTTQSEKNMESDDYDTLLWAAKPALQDMLPSRMKLPVQAEPQNVKKMMKMLQEMYDPMSEDQNTQVVKWAKQQITQNYFNCTMTPLPDSRLKLMETCKSTVKWLSTEALTMLGPYLSRLAPNDVDSSPKEKLCEFFRLAQFKSALKMTTAMNPSLAKKFLQKFQECFSAKEFAQHLDKLGPLACYYYTVPDLSPELSKQLLSELDNCNNPRIEQLKNRLVKSVISKSNTAKALLELGSSVTLLSPKQLSEVSGNDLKEILKNLGPAVQWTRGQLRALVKKQLGNIKCKNVSGEELKALQTIAGGLPRCLLKKVKAREILNDTEALRNISRSMRKGQLKAMLQGLREGVDPSELVQKLDGALLHCVSLSNLAKANITSLDQVENKMWSLPQAAYLAKKMDDLKQLKYRGSVLQGITCKMIDKIADGDVQQIAQAIAGSSQWLSKVQAGCAARKLFSTLENQRADFFKTITLMEMDNIPTFLLLQLPPLKVKDLPDSVCPVFLNKMEEANLTSLPHRAPSRLALAQRALLCLVSGNDLSGLTTEDVSRLGPLLCELQPSQLRLMAPNVLNSSLQAMASCQHIPQHHRADLIQLVNQTFGDASDWSAETMEELGPLLLLDDNSTSALPKKPWMKDVLYFLKSRLTQTSDALEKKIFDLTTTVTTTTSNTVRKKRTASSISDHVGNGNSSSNSGTDSAKVPSVELIEELGMDNIYWTAAQLDQMSTETFLATVETLGKIPDYSADQLAVLSKKATEAFGPVSAMNETAVTQMGCINQGFSDADLEKLPFSLDTLEEIDHCGWSESQMEPVWKAVAKYNNLTAEQLGATEMVSLSQFICGLNSREIGQLNMDAFKDAVGSMDGVQCSFNVTRQLTNLAVSAFGDPSTWTEAQVADLGNIIAGLDATELAALDASVFSFISKSCIPLIPSTNFAALSAAQLQALGPDNIAMVTSEQLGALGSDQLAALESTLTGAREQTQNSGQSGAPSLTVEGMSAYMKPLLFLLTGFLLL</sequence>
<organism evidence="9 10">
    <name type="scientific">Dicentrarchus labrax</name>
    <name type="common">European seabass</name>
    <name type="synonym">Morone labrax</name>
    <dbReference type="NCBI Taxonomy" id="13489"/>
    <lineage>
        <taxon>Eukaryota</taxon>
        <taxon>Metazoa</taxon>
        <taxon>Chordata</taxon>
        <taxon>Craniata</taxon>
        <taxon>Vertebrata</taxon>
        <taxon>Euteleostomi</taxon>
        <taxon>Actinopterygii</taxon>
        <taxon>Neopterygii</taxon>
        <taxon>Teleostei</taxon>
        <taxon>Neoteleostei</taxon>
        <taxon>Acanthomorphata</taxon>
        <taxon>Eupercaria</taxon>
        <taxon>Moronidae</taxon>
        <taxon>Dicentrarchus</taxon>
    </lineage>
</organism>
<evidence type="ECO:0000256" key="3">
    <source>
        <dbReference type="ARBA" id="ARBA00022729"/>
    </source>
</evidence>
<feature type="signal peptide" evidence="8">
    <location>
        <begin position="1"/>
        <end position="22"/>
    </location>
</feature>
<feature type="chain" id="PRO_5035838198" evidence="8">
    <location>
        <begin position="23"/>
        <end position="1150"/>
    </location>
</feature>
<evidence type="ECO:0000313" key="10">
    <source>
        <dbReference type="Proteomes" id="UP000694389"/>
    </source>
</evidence>
<evidence type="ECO:0000256" key="5">
    <source>
        <dbReference type="ARBA" id="ARBA00023136"/>
    </source>
</evidence>
<keyword evidence="6" id="KW-0325">Glycoprotein</keyword>
<dbReference type="InterPro" id="IPR026664">
    <property type="entry name" value="Stereocilin-rel"/>
</dbReference>
<name>A0A8P4JVZ7_DICLA</name>
<dbReference type="RefSeq" id="XP_051261886.1">
    <property type="nucleotide sequence ID" value="XM_051405926.1"/>
</dbReference>
<dbReference type="GO" id="GO:0009986">
    <property type="term" value="C:cell surface"/>
    <property type="evidence" value="ECO:0007669"/>
    <property type="project" value="TreeGrafter"/>
</dbReference>
<protein>
    <submittedName>
        <fullName evidence="9">Otoancorin</fullName>
    </submittedName>
</protein>
<comment type="similarity">
    <text evidence="2">Belongs to the mesothelin family.</text>
</comment>
<dbReference type="InterPro" id="IPR045395">
    <property type="entry name" value="ALTTAQ_rpt"/>
</dbReference>
<dbReference type="GO" id="GO:0016020">
    <property type="term" value="C:membrane"/>
    <property type="evidence" value="ECO:0007669"/>
    <property type="project" value="UniProtKB-SubCell"/>
</dbReference>
<keyword evidence="10" id="KW-1185">Reference proteome</keyword>
<evidence type="ECO:0000256" key="1">
    <source>
        <dbReference type="ARBA" id="ARBA00004370"/>
    </source>
</evidence>
<dbReference type="OrthoDB" id="8195838at2759"/>
<feature type="compositionally biased region" description="Low complexity" evidence="7">
    <location>
        <begin position="825"/>
        <end position="834"/>
    </location>
</feature>
<gene>
    <name evidence="9" type="primary">otoa</name>
</gene>
<evidence type="ECO:0000256" key="6">
    <source>
        <dbReference type="ARBA" id="ARBA00023180"/>
    </source>
</evidence>
<accession>A0A8P4JVZ7</accession>
<dbReference type="Ensembl" id="ENSDLAT00005068183.1">
    <property type="protein sequence ID" value="ENSDLAP00005063685.1"/>
    <property type="gene ID" value="ENSDLAG00005026684.1"/>
</dbReference>
<dbReference type="GO" id="GO:0007160">
    <property type="term" value="P:cell-matrix adhesion"/>
    <property type="evidence" value="ECO:0007669"/>
    <property type="project" value="TreeGrafter"/>
</dbReference>
<dbReference type="CTD" id="146183"/>
<evidence type="ECO:0000256" key="7">
    <source>
        <dbReference type="SAM" id="MobiDB-lite"/>
    </source>
</evidence>
<dbReference type="GeneID" id="127366717"/>
<keyword evidence="3 8" id="KW-0732">Signal</keyword>
<dbReference type="PANTHER" id="PTHR23412">
    <property type="entry name" value="STEREOCILIN RELATED"/>
    <property type="match status" value="1"/>
</dbReference>
<dbReference type="PROSITE" id="PS51257">
    <property type="entry name" value="PROKAR_LIPOPROTEIN"/>
    <property type="match status" value="1"/>
</dbReference>
<reference evidence="9" key="1">
    <citation type="submission" date="2025-08" db="UniProtKB">
        <authorList>
            <consortium name="Ensembl"/>
        </authorList>
    </citation>
    <scope>IDENTIFICATION</scope>
</reference>
<dbReference type="InterPro" id="IPR010335">
    <property type="entry name" value="Mesothelin"/>
</dbReference>
<comment type="subcellular location">
    <subcellularLocation>
        <location evidence="1">Membrane</location>
    </subcellularLocation>
</comment>
<dbReference type="OMA" id="TCEMIDN"/>
<evidence type="ECO:0000256" key="4">
    <source>
        <dbReference type="ARBA" id="ARBA00022889"/>
    </source>
</evidence>
<evidence type="ECO:0000313" key="9">
    <source>
        <dbReference type="Ensembl" id="ENSDLAP00005063685.1"/>
    </source>
</evidence>
<dbReference type="AlphaFoldDB" id="A0A8P4JVZ7"/>
<dbReference type="Pfam" id="PF20080">
    <property type="entry name" value="ALTTAQ_rpt"/>
    <property type="match status" value="1"/>
</dbReference>
<feature type="region of interest" description="Disordered" evidence="7">
    <location>
        <begin position="808"/>
        <end position="839"/>
    </location>
</feature>
<dbReference type="GeneTree" id="ENSGT00950000182957"/>